<feature type="domain" description="C2H2-type" evidence="13">
    <location>
        <begin position="308"/>
        <end position="335"/>
    </location>
</feature>
<keyword evidence="12" id="KW-0812">Transmembrane</keyword>
<organism evidence="14 15">
    <name type="scientific">Tupaia chinensis</name>
    <name type="common">Chinese tree shrew</name>
    <name type="synonym">Tupaia belangeri chinensis</name>
    <dbReference type="NCBI Taxonomy" id="246437"/>
    <lineage>
        <taxon>Eukaryota</taxon>
        <taxon>Metazoa</taxon>
        <taxon>Chordata</taxon>
        <taxon>Craniata</taxon>
        <taxon>Vertebrata</taxon>
        <taxon>Euteleostomi</taxon>
        <taxon>Mammalia</taxon>
        <taxon>Eutheria</taxon>
        <taxon>Euarchontoglires</taxon>
        <taxon>Scandentia</taxon>
        <taxon>Tupaiidae</taxon>
        <taxon>Tupaia</taxon>
    </lineage>
</organism>
<evidence type="ECO:0000256" key="3">
    <source>
        <dbReference type="ARBA" id="ARBA00022723"/>
    </source>
</evidence>
<dbReference type="SMART" id="SM00355">
    <property type="entry name" value="ZnF_C2H2"/>
    <property type="match status" value="5"/>
</dbReference>
<dbReference type="InterPro" id="IPR036236">
    <property type="entry name" value="Znf_C2H2_sf"/>
</dbReference>
<dbReference type="PANTHER" id="PTHR14196:SF12">
    <property type="entry name" value="ZINC FINGER PROTEIN 208-LIKE"/>
    <property type="match status" value="1"/>
</dbReference>
<dbReference type="InParanoid" id="L9KLP3"/>
<dbReference type="FunFam" id="3.30.160.60:FF:000710">
    <property type="entry name" value="Zinc finger protein 768"/>
    <property type="match status" value="1"/>
</dbReference>
<keyword evidence="6" id="KW-0862">Zinc</keyword>
<evidence type="ECO:0000256" key="11">
    <source>
        <dbReference type="PROSITE-ProRule" id="PRU00042"/>
    </source>
</evidence>
<dbReference type="GO" id="GO:0000981">
    <property type="term" value="F:DNA-binding transcription factor activity, RNA polymerase II-specific"/>
    <property type="evidence" value="ECO:0007669"/>
    <property type="project" value="TreeGrafter"/>
</dbReference>
<dbReference type="PROSITE" id="PS00028">
    <property type="entry name" value="ZINC_FINGER_C2H2_1"/>
    <property type="match status" value="3"/>
</dbReference>
<dbReference type="InterPro" id="IPR028181">
    <property type="entry name" value="SCIMP"/>
</dbReference>
<keyword evidence="10" id="KW-0539">Nucleus</keyword>
<dbReference type="GO" id="GO:0001772">
    <property type="term" value="C:immunological synapse"/>
    <property type="evidence" value="ECO:0007669"/>
    <property type="project" value="InterPro"/>
</dbReference>
<keyword evidence="7" id="KW-0805">Transcription regulation</keyword>
<dbReference type="GO" id="GO:0000977">
    <property type="term" value="F:RNA polymerase II transcription regulatory region sequence-specific DNA binding"/>
    <property type="evidence" value="ECO:0007669"/>
    <property type="project" value="TreeGrafter"/>
</dbReference>
<dbReference type="FunFam" id="3.30.160.60:FF:000330">
    <property type="entry name" value="Zinc finger with KRAB and SCAN domains 1"/>
    <property type="match status" value="1"/>
</dbReference>
<evidence type="ECO:0000259" key="13">
    <source>
        <dbReference type="PROSITE" id="PS50157"/>
    </source>
</evidence>
<evidence type="ECO:0000256" key="8">
    <source>
        <dbReference type="ARBA" id="ARBA00023125"/>
    </source>
</evidence>
<dbReference type="FunFam" id="3.30.160.60:FF:002254">
    <property type="entry name" value="Zinc finger protein 540"/>
    <property type="match status" value="1"/>
</dbReference>
<evidence type="ECO:0000256" key="9">
    <source>
        <dbReference type="ARBA" id="ARBA00023163"/>
    </source>
</evidence>
<dbReference type="FunFam" id="3.30.160.60:FF:000295">
    <property type="entry name" value="zinc finger protein 19"/>
    <property type="match status" value="1"/>
</dbReference>
<sequence length="380" mass="43585">MSWWRNNFWIILAVTIIVVSVGLGLIMYCVCRWQLRQGKKWKIVNSLKQNERDEEKMYENVPDQSPDQVPPLPPRGVFLPQVSSPQETLSEPPVTYSLVNKVRKKKIISIPSYIEPEDDYDDVEIPAEQVYLHFPSVVAEEGPGPKDQESLPQPPVTKVESRVFSERLATNTSTFETTSEVESTLEQQQLNTKAERLRHSPAQEKSFRQMVVSLKKTPTGKKDHECSKCGKAFIYNSHLVIHRRIHSGEKPYKCSDCGKTFHQSSNLIQHQRIHTGEKPYECSECGKAFRWGAHLVQPQRIHSGEKPYECNECGKAFSQSSYLSQRLRIHSGEKPFLCQECGKAYRGSSELIRHQRVHARKEPFQCIEGQKVSKQTCAFV</sequence>
<dbReference type="GO" id="GO:0097197">
    <property type="term" value="C:tetraspanin-enriched microdomain"/>
    <property type="evidence" value="ECO:0007669"/>
    <property type="project" value="InterPro"/>
</dbReference>
<accession>L9KLP3</accession>
<keyword evidence="8" id="KW-0238">DNA-binding</keyword>
<dbReference type="Proteomes" id="UP000011518">
    <property type="component" value="Unassembled WGS sequence"/>
</dbReference>
<name>L9KLP3_TUPCH</name>
<evidence type="ECO:0000256" key="12">
    <source>
        <dbReference type="SAM" id="Phobius"/>
    </source>
</evidence>
<dbReference type="InterPro" id="IPR050717">
    <property type="entry name" value="C2H2-ZF_Transcription_Reg"/>
</dbReference>
<proteinExistence type="inferred from homology"/>
<dbReference type="GO" id="GO:0005634">
    <property type="term" value="C:nucleus"/>
    <property type="evidence" value="ECO:0007669"/>
    <property type="project" value="UniProtKB-SubCell"/>
</dbReference>
<dbReference type="FunFam" id="3.30.160.60:FF:001745">
    <property type="entry name" value="Zinc finger protein 658"/>
    <property type="match status" value="1"/>
</dbReference>
<dbReference type="SUPFAM" id="SSF57667">
    <property type="entry name" value="beta-beta-alpha zinc fingers"/>
    <property type="match status" value="3"/>
</dbReference>
<evidence type="ECO:0000256" key="5">
    <source>
        <dbReference type="ARBA" id="ARBA00022771"/>
    </source>
</evidence>
<evidence type="ECO:0000313" key="15">
    <source>
        <dbReference type="Proteomes" id="UP000011518"/>
    </source>
</evidence>
<evidence type="ECO:0000256" key="6">
    <source>
        <dbReference type="ARBA" id="ARBA00022833"/>
    </source>
</evidence>
<feature type="domain" description="C2H2-type" evidence="13">
    <location>
        <begin position="336"/>
        <end position="363"/>
    </location>
</feature>
<comment type="subcellular location">
    <subcellularLocation>
        <location evidence="1">Nucleus</location>
    </subcellularLocation>
</comment>
<feature type="domain" description="C2H2-type" evidence="13">
    <location>
        <begin position="280"/>
        <end position="307"/>
    </location>
</feature>
<dbReference type="InterPro" id="IPR013087">
    <property type="entry name" value="Znf_C2H2_type"/>
</dbReference>
<reference evidence="15" key="2">
    <citation type="journal article" date="2013" name="Nat. Commun.">
        <title>Genome of the Chinese tree shrew.</title>
        <authorList>
            <person name="Fan Y."/>
            <person name="Huang Z.Y."/>
            <person name="Cao C.C."/>
            <person name="Chen C.S."/>
            <person name="Chen Y.X."/>
            <person name="Fan D.D."/>
            <person name="He J."/>
            <person name="Hou H.L."/>
            <person name="Hu L."/>
            <person name="Hu X.T."/>
            <person name="Jiang X.T."/>
            <person name="Lai R."/>
            <person name="Lang Y.S."/>
            <person name="Liang B."/>
            <person name="Liao S.G."/>
            <person name="Mu D."/>
            <person name="Ma Y.Y."/>
            <person name="Niu Y.Y."/>
            <person name="Sun X.Q."/>
            <person name="Xia J.Q."/>
            <person name="Xiao J."/>
            <person name="Xiong Z.Q."/>
            <person name="Xu L."/>
            <person name="Yang L."/>
            <person name="Zhang Y."/>
            <person name="Zhao W."/>
            <person name="Zhao X.D."/>
            <person name="Zheng Y.T."/>
            <person name="Zhou J.M."/>
            <person name="Zhu Y.B."/>
            <person name="Zhang G.J."/>
            <person name="Wang J."/>
            <person name="Yao Y.G."/>
        </authorList>
    </citation>
    <scope>NUCLEOTIDE SEQUENCE [LARGE SCALE GENOMIC DNA]</scope>
</reference>
<dbReference type="PANTHER" id="PTHR14196">
    <property type="entry name" value="ODD-SKIPPED - RELATED"/>
    <property type="match status" value="1"/>
</dbReference>
<dbReference type="STRING" id="246437.L9KLP3"/>
<feature type="transmembrane region" description="Helical" evidence="12">
    <location>
        <begin position="6"/>
        <end position="30"/>
    </location>
</feature>
<evidence type="ECO:0000256" key="4">
    <source>
        <dbReference type="ARBA" id="ARBA00022737"/>
    </source>
</evidence>
<evidence type="ECO:0000313" key="14">
    <source>
        <dbReference type="EMBL" id="ELW63663.1"/>
    </source>
</evidence>
<evidence type="ECO:0000256" key="2">
    <source>
        <dbReference type="ARBA" id="ARBA00006991"/>
    </source>
</evidence>
<dbReference type="AlphaFoldDB" id="L9KLP3"/>
<dbReference type="eggNOG" id="KOG1721">
    <property type="taxonomic scope" value="Eukaryota"/>
</dbReference>
<evidence type="ECO:0000256" key="1">
    <source>
        <dbReference type="ARBA" id="ARBA00004123"/>
    </source>
</evidence>
<dbReference type="PROSITE" id="PS50157">
    <property type="entry name" value="ZINC_FINGER_C2H2_2"/>
    <property type="match status" value="5"/>
</dbReference>
<keyword evidence="9" id="KW-0804">Transcription</keyword>
<dbReference type="Gene3D" id="3.30.160.60">
    <property type="entry name" value="Classic Zinc Finger"/>
    <property type="match status" value="5"/>
</dbReference>
<keyword evidence="15" id="KW-1185">Reference proteome</keyword>
<keyword evidence="3" id="KW-0479">Metal-binding</keyword>
<feature type="domain" description="C2H2-type" evidence="13">
    <location>
        <begin position="252"/>
        <end position="279"/>
    </location>
</feature>
<keyword evidence="12" id="KW-1133">Transmembrane helix</keyword>
<protein>
    <submittedName>
        <fullName evidence="14">Zinc finger protein 232</fullName>
    </submittedName>
</protein>
<keyword evidence="12" id="KW-0472">Membrane</keyword>
<comment type="similarity">
    <text evidence="2">Belongs to the krueppel C2H2-type zinc-finger protein family.</text>
</comment>
<gene>
    <name evidence="14" type="ORF">TREES_T100004046</name>
</gene>
<evidence type="ECO:0000256" key="7">
    <source>
        <dbReference type="ARBA" id="ARBA00023015"/>
    </source>
</evidence>
<dbReference type="Pfam" id="PF00096">
    <property type="entry name" value="zf-C2H2"/>
    <property type="match status" value="4"/>
</dbReference>
<evidence type="ECO:0000256" key="10">
    <source>
        <dbReference type="ARBA" id="ARBA00023242"/>
    </source>
</evidence>
<dbReference type="Pfam" id="PF15050">
    <property type="entry name" value="SCIMP"/>
    <property type="match status" value="1"/>
</dbReference>
<keyword evidence="4" id="KW-0677">Repeat</keyword>
<dbReference type="EMBL" id="KB320771">
    <property type="protein sequence ID" value="ELW63663.1"/>
    <property type="molecule type" value="Genomic_DNA"/>
</dbReference>
<keyword evidence="5 11" id="KW-0863">Zinc-finger</keyword>
<reference evidence="15" key="1">
    <citation type="submission" date="2012-07" db="EMBL/GenBank/DDBJ databases">
        <title>Genome of the Chinese tree shrew, a rising model animal genetically related to primates.</title>
        <authorList>
            <person name="Zhang G."/>
            <person name="Fan Y."/>
            <person name="Yao Y."/>
            <person name="Huang Z."/>
        </authorList>
    </citation>
    <scope>NUCLEOTIDE SEQUENCE [LARGE SCALE GENOMIC DNA]</scope>
</reference>
<dbReference type="GO" id="GO:0008270">
    <property type="term" value="F:zinc ion binding"/>
    <property type="evidence" value="ECO:0007669"/>
    <property type="project" value="UniProtKB-KW"/>
</dbReference>
<feature type="domain" description="C2H2-type" evidence="13">
    <location>
        <begin position="224"/>
        <end position="251"/>
    </location>
</feature>